<protein>
    <submittedName>
        <fullName evidence="1">Uncharacterized protein</fullName>
    </submittedName>
</protein>
<dbReference type="AlphaFoldDB" id="A0A5M8PCQ7"/>
<sequence>MALAEYGIPSDIQLFSSPDYKYPCRNGCGTMVHIQGTLCDRCTAGGGPPFNNAGHLELGLGHEARGLSIRHAGISAIPRSSDHGCGSYSCKYPGRGNRVQERGDLCQTCMAGA</sequence>
<evidence type="ECO:0000313" key="1">
    <source>
        <dbReference type="EMBL" id="KAA6406718.1"/>
    </source>
</evidence>
<dbReference type="Proteomes" id="UP000324767">
    <property type="component" value="Unassembled WGS sequence"/>
</dbReference>
<name>A0A5M8PCQ7_9LECA</name>
<gene>
    <name evidence="1" type="ORF">FRX48_09441</name>
</gene>
<organism evidence="1 2">
    <name type="scientific">Lasallia pustulata</name>
    <dbReference type="NCBI Taxonomy" id="136370"/>
    <lineage>
        <taxon>Eukaryota</taxon>
        <taxon>Fungi</taxon>
        <taxon>Dikarya</taxon>
        <taxon>Ascomycota</taxon>
        <taxon>Pezizomycotina</taxon>
        <taxon>Lecanoromycetes</taxon>
        <taxon>OSLEUM clade</taxon>
        <taxon>Umbilicariomycetidae</taxon>
        <taxon>Umbilicariales</taxon>
        <taxon>Umbilicariaceae</taxon>
        <taxon>Lasallia</taxon>
    </lineage>
</organism>
<reference evidence="1 2" key="1">
    <citation type="submission" date="2019-09" db="EMBL/GenBank/DDBJ databases">
        <title>The hologenome of the rock-dwelling lichen Lasallia pustulata.</title>
        <authorList>
            <person name="Greshake Tzovaras B."/>
            <person name="Segers F."/>
            <person name="Bicker A."/>
            <person name="Dal Grande F."/>
            <person name="Otte J."/>
            <person name="Hankeln T."/>
            <person name="Schmitt I."/>
            <person name="Ebersberger I."/>
        </authorList>
    </citation>
    <scope>NUCLEOTIDE SEQUENCE [LARGE SCALE GENOMIC DNA]</scope>
    <source>
        <strain evidence="1">A1-1</strain>
    </source>
</reference>
<evidence type="ECO:0000313" key="2">
    <source>
        <dbReference type="Proteomes" id="UP000324767"/>
    </source>
</evidence>
<accession>A0A5M8PCQ7</accession>
<dbReference type="EMBL" id="VXIT01000023">
    <property type="protein sequence ID" value="KAA6406718.1"/>
    <property type="molecule type" value="Genomic_DNA"/>
</dbReference>
<comment type="caution">
    <text evidence="1">The sequence shown here is derived from an EMBL/GenBank/DDBJ whole genome shotgun (WGS) entry which is preliminary data.</text>
</comment>
<proteinExistence type="predicted"/>